<feature type="compositionally biased region" description="Acidic residues" evidence="1">
    <location>
        <begin position="43"/>
        <end position="54"/>
    </location>
</feature>
<proteinExistence type="predicted"/>
<feature type="region of interest" description="Disordered" evidence="1">
    <location>
        <begin position="1"/>
        <end position="56"/>
    </location>
</feature>
<dbReference type="AlphaFoldDB" id="A0A8H7R171"/>
<dbReference type="EMBL" id="JAEPRD010000061">
    <property type="protein sequence ID" value="KAG2202368.1"/>
    <property type="molecule type" value="Genomic_DNA"/>
</dbReference>
<keyword evidence="3" id="KW-1185">Reference proteome</keyword>
<feature type="compositionally biased region" description="Low complexity" evidence="1">
    <location>
        <begin position="290"/>
        <end position="314"/>
    </location>
</feature>
<comment type="caution">
    <text evidence="2">The sequence shown here is derived from an EMBL/GenBank/DDBJ whole genome shotgun (WGS) entry which is preliminary data.</text>
</comment>
<evidence type="ECO:0000256" key="1">
    <source>
        <dbReference type="SAM" id="MobiDB-lite"/>
    </source>
</evidence>
<feature type="compositionally biased region" description="Low complexity" evidence="1">
    <location>
        <begin position="9"/>
        <end position="30"/>
    </location>
</feature>
<organism evidence="2 3">
    <name type="scientific">Mucor saturninus</name>
    <dbReference type="NCBI Taxonomy" id="64648"/>
    <lineage>
        <taxon>Eukaryota</taxon>
        <taxon>Fungi</taxon>
        <taxon>Fungi incertae sedis</taxon>
        <taxon>Mucoromycota</taxon>
        <taxon>Mucoromycotina</taxon>
        <taxon>Mucoromycetes</taxon>
        <taxon>Mucorales</taxon>
        <taxon>Mucorineae</taxon>
        <taxon>Mucoraceae</taxon>
        <taxon>Mucor</taxon>
    </lineage>
</organism>
<name>A0A8H7R171_9FUNG</name>
<evidence type="ECO:0008006" key="4">
    <source>
        <dbReference type="Google" id="ProtNLM"/>
    </source>
</evidence>
<evidence type="ECO:0000313" key="3">
    <source>
        <dbReference type="Proteomes" id="UP000603453"/>
    </source>
</evidence>
<protein>
    <recommendedName>
        <fullName evidence="4">BLOC-1-related complex subunit 5</fullName>
    </recommendedName>
</protein>
<sequence>MGQDQSNPSRARSSPAVTPSSSSTSHNSKSFLQNKIFIHPSQDDENEDLEDEDVHEGIIQVVKGPGEEEEDPELTLLRSIKRFEPFVKEQDKSFSLEHLLGLKSNTKSTAKDNDTSLNPAFEIYFELQAHLKEQMTRVNNEQRILLRRIAYVDELSTQSAQVITSAFNQAQSASNRISEATLIKEQAEKTQAYAINIFKSLTALEKYLDPEDIIGNDENTRWPELSELRHRASKCNAPYDRLSKSATLSDLTTVGSSTSPLLERVIVTGEPAHPLNQQIEPNTEDDPAESSTSTSSLALSRLRGLSSRTVTTDV</sequence>
<accession>A0A8H7R171</accession>
<feature type="region of interest" description="Disordered" evidence="1">
    <location>
        <begin position="270"/>
        <end position="314"/>
    </location>
</feature>
<reference evidence="2" key="1">
    <citation type="submission" date="2020-12" db="EMBL/GenBank/DDBJ databases">
        <title>Metabolic potential, ecology and presence of endohyphal bacteria is reflected in genomic diversity of Mucoromycotina.</title>
        <authorList>
            <person name="Muszewska A."/>
            <person name="Okrasinska A."/>
            <person name="Steczkiewicz K."/>
            <person name="Drgas O."/>
            <person name="Orlowska M."/>
            <person name="Perlinska-Lenart U."/>
            <person name="Aleksandrzak-Piekarczyk T."/>
            <person name="Szatraj K."/>
            <person name="Zielenkiewicz U."/>
            <person name="Pilsyk S."/>
            <person name="Malc E."/>
            <person name="Mieczkowski P."/>
            <person name="Kruszewska J.S."/>
            <person name="Biernat P."/>
            <person name="Pawlowska J."/>
        </authorList>
    </citation>
    <scope>NUCLEOTIDE SEQUENCE</scope>
    <source>
        <strain evidence="2">WA0000017839</strain>
    </source>
</reference>
<gene>
    <name evidence="2" type="ORF">INT47_008839</name>
</gene>
<dbReference type="Proteomes" id="UP000603453">
    <property type="component" value="Unassembled WGS sequence"/>
</dbReference>
<evidence type="ECO:0000313" key="2">
    <source>
        <dbReference type="EMBL" id="KAG2202368.1"/>
    </source>
</evidence>
<dbReference type="OrthoDB" id="10035640at2759"/>